<sequence>MSTIPPLTLPFSTPLFSSSPSPHPHLLSPLRATPEESPSPDPSPDSADFDSRLSNIRLKYKSGTGKKAEARKTRKSGGKKAGSGAASVYLPPVPLKEPVSGKMKVDFGFSPYSERINGRVAGLGLAALLLVELATGKSVIRYHSPSIIFLQVYFVAMATAIFIKAEKEKISVWPRS</sequence>
<evidence type="ECO:0000256" key="1">
    <source>
        <dbReference type="SAM" id="MobiDB-lite"/>
    </source>
</evidence>
<feature type="compositionally biased region" description="Low complexity" evidence="1">
    <location>
        <begin position="1"/>
        <end position="30"/>
    </location>
</feature>
<accession>A0AAF0WUT5</accession>
<keyword evidence="3" id="KW-1185">Reference proteome</keyword>
<organism evidence="2 3">
    <name type="scientific">Daucus carota subsp. sativus</name>
    <name type="common">Carrot</name>
    <dbReference type="NCBI Taxonomy" id="79200"/>
    <lineage>
        <taxon>Eukaryota</taxon>
        <taxon>Viridiplantae</taxon>
        <taxon>Streptophyta</taxon>
        <taxon>Embryophyta</taxon>
        <taxon>Tracheophyta</taxon>
        <taxon>Spermatophyta</taxon>
        <taxon>Magnoliopsida</taxon>
        <taxon>eudicotyledons</taxon>
        <taxon>Gunneridae</taxon>
        <taxon>Pentapetalae</taxon>
        <taxon>asterids</taxon>
        <taxon>campanulids</taxon>
        <taxon>Apiales</taxon>
        <taxon>Apiaceae</taxon>
        <taxon>Apioideae</taxon>
        <taxon>Scandiceae</taxon>
        <taxon>Daucinae</taxon>
        <taxon>Daucus</taxon>
        <taxon>Daucus sect. Daucus</taxon>
    </lineage>
</organism>
<evidence type="ECO:0000313" key="2">
    <source>
        <dbReference type="EMBL" id="WOG96207.1"/>
    </source>
</evidence>
<feature type="region of interest" description="Disordered" evidence="1">
    <location>
        <begin position="1"/>
        <end position="86"/>
    </location>
</feature>
<protein>
    <submittedName>
        <fullName evidence="2">Uncharacterized protein</fullName>
    </submittedName>
</protein>
<evidence type="ECO:0000313" key="3">
    <source>
        <dbReference type="Proteomes" id="UP000077755"/>
    </source>
</evidence>
<reference evidence="2" key="1">
    <citation type="journal article" date="2016" name="Nat. Genet.">
        <title>A high-quality carrot genome assembly provides new insights into carotenoid accumulation and asterid genome evolution.</title>
        <authorList>
            <person name="Iorizzo M."/>
            <person name="Ellison S."/>
            <person name="Senalik D."/>
            <person name="Zeng P."/>
            <person name="Satapoomin P."/>
            <person name="Huang J."/>
            <person name="Bowman M."/>
            <person name="Iovene M."/>
            <person name="Sanseverino W."/>
            <person name="Cavagnaro P."/>
            <person name="Yildiz M."/>
            <person name="Macko-Podgorni A."/>
            <person name="Moranska E."/>
            <person name="Grzebelus E."/>
            <person name="Grzebelus D."/>
            <person name="Ashrafi H."/>
            <person name="Zheng Z."/>
            <person name="Cheng S."/>
            <person name="Spooner D."/>
            <person name="Van Deynze A."/>
            <person name="Simon P."/>
        </authorList>
    </citation>
    <scope>NUCLEOTIDE SEQUENCE</scope>
    <source>
        <tissue evidence="2">Leaf</tissue>
    </source>
</reference>
<name>A0AAF0WUT5_DAUCS</name>
<gene>
    <name evidence="2" type="ORF">DCAR_0415540</name>
</gene>
<proteinExistence type="predicted"/>
<dbReference type="KEGG" id="dcr:108217179"/>
<dbReference type="EMBL" id="CP093346">
    <property type="protein sequence ID" value="WOG96207.1"/>
    <property type="molecule type" value="Genomic_DNA"/>
</dbReference>
<dbReference type="AlphaFoldDB" id="A0AAF0WUT5"/>
<dbReference type="SUPFAM" id="SSF103511">
    <property type="entry name" value="Chlorophyll a-b binding protein"/>
    <property type="match status" value="1"/>
</dbReference>
<reference evidence="2" key="2">
    <citation type="submission" date="2022-03" db="EMBL/GenBank/DDBJ databases">
        <title>Draft title - Genomic analysis of global carrot germplasm unveils the trajectory of domestication and the origin of high carotenoid orange carrot.</title>
        <authorList>
            <person name="Iorizzo M."/>
            <person name="Ellison S."/>
            <person name="Senalik D."/>
            <person name="Macko-Podgorni A."/>
            <person name="Grzebelus D."/>
            <person name="Bostan H."/>
            <person name="Rolling W."/>
            <person name="Curaba J."/>
            <person name="Simon P."/>
        </authorList>
    </citation>
    <scope>NUCLEOTIDE SEQUENCE</scope>
    <source>
        <tissue evidence="2">Leaf</tissue>
    </source>
</reference>
<dbReference type="Proteomes" id="UP000077755">
    <property type="component" value="Chromosome 4"/>
</dbReference>